<organism evidence="3 4">
    <name type="scientific">Apiospora arundinis</name>
    <dbReference type="NCBI Taxonomy" id="335852"/>
    <lineage>
        <taxon>Eukaryota</taxon>
        <taxon>Fungi</taxon>
        <taxon>Dikarya</taxon>
        <taxon>Ascomycota</taxon>
        <taxon>Pezizomycotina</taxon>
        <taxon>Sordariomycetes</taxon>
        <taxon>Xylariomycetidae</taxon>
        <taxon>Amphisphaeriales</taxon>
        <taxon>Apiosporaceae</taxon>
        <taxon>Apiospora</taxon>
    </lineage>
</organism>
<evidence type="ECO:0000256" key="1">
    <source>
        <dbReference type="ARBA" id="ARBA00038158"/>
    </source>
</evidence>
<sequence length="389" mass="43095">MERGGGGVGAATAAAAMSYNKARTSYSDHSMASASGNEYAVPPNFKDSQISRSSGSVASSEYWPSVKSDESDSDEAPSAPRAGTKRRSSGRRVNIIRNIISAVGQSTPEATATYPGYYQETFPDDQARQRYINALQHRAISEVWDGKLHLCPFPKPAKVLDVGTASGLWALEFGTKNPACQIVGIDVDPVVPPFTLSNCSFETVDITKPWPFETKFDYIHARGVPDFPPNTREAVFDSMWDHLNPGGWIECTNWVMRLQSADRSTEGTRCQQWFRAIEKGVGAMGGSLHFPIEWQRLMTARGCRNVQVRKYPVPLNTWPPSERLQKIGSMMTENILSVVDTVTNTVLGGALRWSKEDCDTIISDFHKELPDPSYHPFIILMTTYGQKPF</sequence>
<feature type="region of interest" description="Disordered" evidence="2">
    <location>
        <begin position="21"/>
        <end position="90"/>
    </location>
</feature>
<comment type="caution">
    <text evidence="3">The sequence shown here is derived from an EMBL/GenBank/DDBJ whole genome shotgun (WGS) entry which is preliminary data.</text>
</comment>
<evidence type="ECO:0000313" key="3">
    <source>
        <dbReference type="EMBL" id="KAK8879896.1"/>
    </source>
</evidence>
<dbReference type="GO" id="GO:0032259">
    <property type="term" value="P:methylation"/>
    <property type="evidence" value="ECO:0007669"/>
    <property type="project" value="UniProtKB-KW"/>
</dbReference>
<dbReference type="PANTHER" id="PTHR43591">
    <property type="entry name" value="METHYLTRANSFERASE"/>
    <property type="match status" value="1"/>
</dbReference>
<dbReference type="Pfam" id="PF13489">
    <property type="entry name" value="Methyltransf_23"/>
    <property type="match status" value="1"/>
</dbReference>
<keyword evidence="3" id="KW-0489">Methyltransferase</keyword>
<dbReference type="InterPro" id="IPR029063">
    <property type="entry name" value="SAM-dependent_MTases_sf"/>
</dbReference>
<keyword evidence="3" id="KW-0808">Transferase</keyword>
<comment type="similarity">
    <text evidence="1">Belongs to the methyltransferase superfamily. LaeA methyltransferase family.</text>
</comment>
<dbReference type="SUPFAM" id="SSF53335">
    <property type="entry name" value="S-adenosyl-L-methionine-dependent methyltransferases"/>
    <property type="match status" value="1"/>
</dbReference>
<accession>A0ABR2JM44</accession>
<protein>
    <submittedName>
        <fullName evidence="3">S-adenosyl-L-methionine-dependent methyltransferase</fullName>
    </submittedName>
</protein>
<feature type="compositionally biased region" description="Polar residues" evidence="2">
    <location>
        <begin position="21"/>
        <end position="36"/>
    </location>
</feature>
<dbReference type="Gene3D" id="3.40.50.150">
    <property type="entry name" value="Vaccinia Virus protein VP39"/>
    <property type="match status" value="1"/>
</dbReference>
<name>A0ABR2JM44_9PEZI</name>
<dbReference type="Proteomes" id="UP001390339">
    <property type="component" value="Unassembled WGS sequence"/>
</dbReference>
<proteinExistence type="inferred from homology"/>
<reference evidence="3 4" key="1">
    <citation type="journal article" date="2024" name="IMA Fungus">
        <title>Apiospora arundinis, a panoply of carbohydrate-active enzymes and secondary metabolites.</title>
        <authorList>
            <person name="Sorensen T."/>
            <person name="Petersen C."/>
            <person name="Muurmann A.T."/>
            <person name="Christiansen J.V."/>
            <person name="Brundto M.L."/>
            <person name="Overgaard C.K."/>
            <person name="Boysen A.T."/>
            <person name="Wollenberg R.D."/>
            <person name="Larsen T.O."/>
            <person name="Sorensen J.L."/>
            <person name="Nielsen K.L."/>
            <person name="Sondergaard T.E."/>
        </authorList>
    </citation>
    <scope>NUCLEOTIDE SEQUENCE [LARGE SCALE GENOMIC DNA]</scope>
    <source>
        <strain evidence="3 4">AAU 773</strain>
    </source>
</reference>
<keyword evidence="4" id="KW-1185">Reference proteome</keyword>
<dbReference type="GO" id="GO:0008168">
    <property type="term" value="F:methyltransferase activity"/>
    <property type="evidence" value="ECO:0007669"/>
    <property type="project" value="UniProtKB-KW"/>
</dbReference>
<evidence type="ECO:0000256" key="2">
    <source>
        <dbReference type="SAM" id="MobiDB-lite"/>
    </source>
</evidence>
<dbReference type="EMBL" id="JAPCWZ010000001">
    <property type="protein sequence ID" value="KAK8879896.1"/>
    <property type="molecule type" value="Genomic_DNA"/>
</dbReference>
<feature type="compositionally biased region" description="Polar residues" evidence="2">
    <location>
        <begin position="46"/>
        <end position="59"/>
    </location>
</feature>
<dbReference type="CDD" id="cd02440">
    <property type="entry name" value="AdoMet_MTases"/>
    <property type="match status" value="1"/>
</dbReference>
<dbReference type="PANTHER" id="PTHR43591:SF24">
    <property type="entry name" value="2-METHOXY-6-POLYPRENYL-1,4-BENZOQUINOL METHYLASE, MITOCHONDRIAL"/>
    <property type="match status" value="1"/>
</dbReference>
<evidence type="ECO:0000313" key="4">
    <source>
        <dbReference type="Proteomes" id="UP001390339"/>
    </source>
</evidence>
<gene>
    <name evidence="3" type="ORF">PGQ11_001190</name>
</gene>